<dbReference type="InterPro" id="IPR011611">
    <property type="entry name" value="PfkB_dom"/>
</dbReference>
<keyword evidence="3" id="KW-0547">Nucleotide-binding</keyword>
<dbReference type="Gene3D" id="3.40.1190.20">
    <property type="match status" value="1"/>
</dbReference>
<keyword evidence="1 10" id="KW-0808">Transferase</keyword>
<protein>
    <submittedName>
        <fullName evidence="10">Ribokinase</fullName>
        <ecNumber evidence="10">2.7.1.15</ecNumber>
    </submittedName>
</protein>
<feature type="domain" description="Carbohydrate kinase PfkB" evidence="9">
    <location>
        <begin position="3"/>
        <end position="285"/>
    </location>
</feature>
<dbReference type="GO" id="GO:0006014">
    <property type="term" value="P:D-ribose metabolic process"/>
    <property type="evidence" value="ECO:0007669"/>
    <property type="project" value="InterPro"/>
</dbReference>
<evidence type="ECO:0000256" key="5">
    <source>
        <dbReference type="ARBA" id="ARBA00022840"/>
    </source>
</evidence>
<evidence type="ECO:0000256" key="3">
    <source>
        <dbReference type="ARBA" id="ARBA00022741"/>
    </source>
</evidence>
<evidence type="ECO:0000259" key="9">
    <source>
        <dbReference type="Pfam" id="PF00294"/>
    </source>
</evidence>
<keyword evidence="6" id="KW-0460">Magnesium</keyword>
<dbReference type="Pfam" id="PF00294">
    <property type="entry name" value="PfkB"/>
    <property type="match status" value="1"/>
</dbReference>
<organism evidence="10 11">
    <name type="scientific">Megamonas hypermegale</name>
    <dbReference type="NCBI Taxonomy" id="158847"/>
    <lineage>
        <taxon>Bacteria</taxon>
        <taxon>Bacillati</taxon>
        <taxon>Bacillota</taxon>
        <taxon>Negativicutes</taxon>
        <taxon>Selenomonadales</taxon>
        <taxon>Selenomonadaceae</taxon>
        <taxon>Megamonas</taxon>
    </lineage>
</organism>
<dbReference type="GO" id="GO:0005524">
    <property type="term" value="F:ATP binding"/>
    <property type="evidence" value="ECO:0007669"/>
    <property type="project" value="UniProtKB-KW"/>
</dbReference>
<dbReference type="Proteomes" id="UP000215383">
    <property type="component" value="Chromosome 1"/>
</dbReference>
<dbReference type="PRINTS" id="PR00990">
    <property type="entry name" value="RIBOKINASE"/>
</dbReference>
<reference evidence="10 11" key="1">
    <citation type="submission" date="2017-06" db="EMBL/GenBank/DDBJ databases">
        <authorList>
            <consortium name="Pathogen Informatics"/>
        </authorList>
    </citation>
    <scope>NUCLEOTIDE SEQUENCE [LARGE SCALE GENOMIC DNA]</scope>
    <source>
        <strain evidence="10 11">NCTC10570</strain>
    </source>
</reference>
<proteinExistence type="predicted"/>
<dbReference type="InterPro" id="IPR029056">
    <property type="entry name" value="Ribokinase-like"/>
</dbReference>
<dbReference type="RefSeq" id="WP_027890644.1">
    <property type="nucleotide sequence ID" value="NZ_LT906446.1"/>
</dbReference>
<dbReference type="GO" id="GO:0046872">
    <property type="term" value="F:metal ion binding"/>
    <property type="evidence" value="ECO:0007669"/>
    <property type="project" value="UniProtKB-KW"/>
</dbReference>
<evidence type="ECO:0000256" key="8">
    <source>
        <dbReference type="ARBA" id="ARBA00023277"/>
    </source>
</evidence>
<dbReference type="CDD" id="cd01174">
    <property type="entry name" value="ribokinase"/>
    <property type="match status" value="1"/>
</dbReference>
<dbReference type="EC" id="2.7.1.15" evidence="10"/>
<dbReference type="GeneID" id="78506360"/>
<evidence type="ECO:0000256" key="4">
    <source>
        <dbReference type="ARBA" id="ARBA00022777"/>
    </source>
</evidence>
<dbReference type="AlphaFoldDB" id="A0A239TC17"/>
<name>A0A239TC17_9FIRM</name>
<evidence type="ECO:0000256" key="6">
    <source>
        <dbReference type="ARBA" id="ARBA00022842"/>
    </source>
</evidence>
<keyword evidence="4 10" id="KW-0418">Kinase</keyword>
<dbReference type="EMBL" id="LT906446">
    <property type="protein sequence ID" value="SNU95116.1"/>
    <property type="molecule type" value="Genomic_DNA"/>
</dbReference>
<keyword evidence="2" id="KW-0479">Metal-binding</keyword>
<accession>A0A239TC17</accession>
<evidence type="ECO:0000313" key="10">
    <source>
        <dbReference type="EMBL" id="SNU95116.1"/>
    </source>
</evidence>
<dbReference type="SUPFAM" id="SSF53613">
    <property type="entry name" value="Ribokinase-like"/>
    <property type="match status" value="1"/>
</dbReference>
<evidence type="ECO:0000256" key="7">
    <source>
        <dbReference type="ARBA" id="ARBA00022958"/>
    </source>
</evidence>
<evidence type="ECO:0000256" key="1">
    <source>
        <dbReference type="ARBA" id="ARBA00022679"/>
    </source>
</evidence>
<evidence type="ECO:0000256" key="2">
    <source>
        <dbReference type="ARBA" id="ARBA00022723"/>
    </source>
</evidence>
<evidence type="ECO:0000313" key="11">
    <source>
        <dbReference type="Proteomes" id="UP000215383"/>
    </source>
</evidence>
<dbReference type="GO" id="GO:0004747">
    <property type="term" value="F:ribokinase activity"/>
    <property type="evidence" value="ECO:0007669"/>
    <property type="project" value="UniProtKB-EC"/>
</dbReference>
<dbReference type="eggNOG" id="COG0524">
    <property type="taxonomic scope" value="Bacteria"/>
</dbReference>
<dbReference type="InterPro" id="IPR002139">
    <property type="entry name" value="Ribo/fructo_kinase"/>
</dbReference>
<sequence>MKILNFGSLNIDKVYAVDSIVKGGETIDSLSFAENVGGKGLNQSIAIAKAGGNVYHAGCIGKDGEILLDTLKENGVDISLIKTVDISSGQAIIQVDKTGQNCIILYHGANYAVDKKYIDEVLDNFGADDILILQNEISNIDYIIKQAKEKNMKIFLNPSPINEALEKYDIASLNGIFVNEHEGAYLSGKEEVADILQELSIKYPDLETVLTFGDKGAYYHYKDEQFFVPACKVNAVDTTAAGDTFTGYFIALKQQRKTARECMQIATKASAITVTRKGAAVAIPQAKEVY</sequence>
<dbReference type="InterPro" id="IPR011877">
    <property type="entry name" value="Ribokinase"/>
</dbReference>
<keyword evidence="8" id="KW-0119">Carbohydrate metabolism</keyword>
<keyword evidence="7" id="KW-0630">Potassium</keyword>
<gene>
    <name evidence="10" type="primary">rbsK</name>
    <name evidence="10" type="ORF">SAMEA4364220_00323</name>
</gene>
<keyword evidence="5" id="KW-0067">ATP-binding</keyword>
<dbReference type="PANTHER" id="PTHR10584">
    <property type="entry name" value="SUGAR KINASE"/>
    <property type="match status" value="1"/>
</dbReference>
<dbReference type="PANTHER" id="PTHR10584:SF166">
    <property type="entry name" value="RIBOKINASE"/>
    <property type="match status" value="1"/>
</dbReference>
<keyword evidence="11" id="KW-1185">Reference proteome</keyword>